<dbReference type="PANTHER" id="PTHR43537:SF24">
    <property type="entry name" value="GLUCONATE OPERON TRANSCRIPTIONAL REPRESSOR"/>
    <property type="match status" value="1"/>
</dbReference>
<evidence type="ECO:0000256" key="3">
    <source>
        <dbReference type="ARBA" id="ARBA00023163"/>
    </source>
</evidence>
<protein>
    <submittedName>
        <fullName evidence="5">FCD domain-containing protein</fullName>
    </submittedName>
</protein>
<keyword evidence="1" id="KW-0805">Transcription regulation</keyword>
<accession>A0A931H8Q8</accession>
<dbReference type="PROSITE" id="PS50949">
    <property type="entry name" value="HTH_GNTR"/>
    <property type="match status" value="1"/>
</dbReference>
<keyword evidence="6" id="KW-1185">Reference proteome</keyword>
<dbReference type="InterPro" id="IPR008920">
    <property type="entry name" value="TF_FadR/GntR_C"/>
</dbReference>
<dbReference type="SUPFAM" id="SSF48008">
    <property type="entry name" value="GntR ligand-binding domain-like"/>
    <property type="match status" value="1"/>
</dbReference>
<dbReference type="PANTHER" id="PTHR43537">
    <property type="entry name" value="TRANSCRIPTIONAL REGULATOR, GNTR FAMILY"/>
    <property type="match status" value="1"/>
</dbReference>
<keyword evidence="2" id="KW-0238">DNA-binding</keyword>
<sequence length="226" mass="25472">MPTSPSTVRGAGLSQAIVAELKQLIYAGEFKPGERLNEAALALRMGTSRGPIREAIKVLAGLGIVNAVPNRGVYVRQLSLREMLEVYELRALVFGYAAERACEHFNEEHARKFERLLTAMDKACDADDGSKYYELNLQFHELILELSNNQRAQQAYDDYVKELHLVRRKYFNVPGNMRRSNVEHRAIYEAIAASNQSRAKAAAEKHVRAGRVRLLANFEEPLARGE</sequence>
<evidence type="ECO:0000313" key="5">
    <source>
        <dbReference type="EMBL" id="MBG9390413.1"/>
    </source>
</evidence>
<dbReference type="SMART" id="SM00345">
    <property type="entry name" value="HTH_GNTR"/>
    <property type="match status" value="1"/>
</dbReference>
<dbReference type="InterPro" id="IPR000524">
    <property type="entry name" value="Tscrpt_reg_HTH_GntR"/>
</dbReference>
<name>A0A931H8Q8_9BURK</name>
<evidence type="ECO:0000313" key="6">
    <source>
        <dbReference type="Proteomes" id="UP000651050"/>
    </source>
</evidence>
<dbReference type="Pfam" id="PF00392">
    <property type="entry name" value="GntR"/>
    <property type="match status" value="1"/>
</dbReference>
<dbReference type="GO" id="GO:0003677">
    <property type="term" value="F:DNA binding"/>
    <property type="evidence" value="ECO:0007669"/>
    <property type="project" value="UniProtKB-KW"/>
</dbReference>
<dbReference type="Pfam" id="PF07729">
    <property type="entry name" value="FCD"/>
    <property type="match status" value="1"/>
</dbReference>
<dbReference type="EMBL" id="JADWYS010000001">
    <property type="protein sequence ID" value="MBG9390413.1"/>
    <property type="molecule type" value="Genomic_DNA"/>
</dbReference>
<proteinExistence type="predicted"/>
<dbReference type="RefSeq" id="WP_196988152.1">
    <property type="nucleotide sequence ID" value="NZ_JADWYS010000001.1"/>
</dbReference>
<comment type="caution">
    <text evidence="5">The sequence shown here is derived from an EMBL/GenBank/DDBJ whole genome shotgun (WGS) entry which is preliminary data.</text>
</comment>
<organism evidence="5 6">
    <name type="scientific">Caenimonas aquaedulcis</name>
    <dbReference type="NCBI Taxonomy" id="2793270"/>
    <lineage>
        <taxon>Bacteria</taxon>
        <taxon>Pseudomonadati</taxon>
        <taxon>Pseudomonadota</taxon>
        <taxon>Betaproteobacteria</taxon>
        <taxon>Burkholderiales</taxon>
        <taxon>Comamonadaceae</taxon>
        <taxon>Caenimonas</taxon>
    </lineage>
</organism>
<dbReference type="SUPFAM" id="SSF46785">
    <property type="entry name" value="Winged helix' DNA-binding domain"/>
    <property type="match status" value="1"/>
</dbReference>
<dbReference type="SMART" id="SM00895">
    <property type="entry name" value="FCD"/>
    <property type="match status" value="1"/>
</dbReference>
<dbReference type="Gene3D" id="1.10.10.10">
    <property type="entry name" value="Winged helix-like DNA-binding domain superfamily/Winged helix DNA-binding domain"/>
    <property type="match status" value="1"/>
</dbReference>
<dbReference type="Gene3D" id="1.20.120.530">
    <property type="entry name" value="GntR ligand-binding domain-like"/>
    <property type="match status" value="1"/>
</dbReference>
<dbReference type="Proteomes" id="UP000651050">
    <property type="component" value="Unassembled WGS sequence"/>
</dbReference>
<keyword evidence="3" id="KW-0804">Transcription</keyword>
<dbReference type="CDD" id="cd07377">
    <property type="entry name" value="WHTH_GntR"/>
    <property type="match status" value="1"/>
</dbReference>
<reference evidence="5" key="1">
    <citation type="submission" date="2020-11" db="EMBL/GenBank/DDBJ databases">
        <title>Bacterial whole genome sequence for Caenimonas sp. DR4.4.</title>
        <authorList>
            <person name="Le V."/>
            <person name="Ko S.-R."/>
            <person name="Ahn C.-Y."/>
            <person name="Oh H.-M."/>
        </authorList>
    </citation>
    <scope>NUCLEOTIDE SEQUENCE</scope>
    <source>
        <strain evidence="5">DR4.4</strain>
    </source>
</reference>
<gene>
    <name evidence="5" type="ORF">I5803_20450</name>
</gene>
<evidence type="ECO:0000256" key="1">
    <source>
        <dbReference type="ARBA" id="ARBA00023015"/>
    </source>
</evidence>
<dbReference type="GO" id="GO:0003700">
    <property type="term" value="F:DNA-binding transcription factor activity"/>
    <property type="evidence" value="ECO:0007669"/>
    <property type="project" value="InterPro"/>
</dbReference>
<evidence type="ECO:0000259" key="4">
    <source>
        <dbReference type="PROSITE" id="PS50949"/>
    </source>
</evidence>
<feature type="domain" description="HTH gntR-type" evidence="4">
    <location>
        <begin position="11"/>
        <end position="78"/>
    </location>
</feature>
<dbReference type="InterPro" id="IPR036390">
    <property type="entry name" value="WH_DNA-bd_sf"/>
</dbReference>
<dbReference type="AlphaFoldDB" id="A0A931H8Q8"/>
<evidence type="ECO:0000256" key="2">
    <source>
        <dbReference type="ARBA" id="ARBA00023125"/>
    </source>
</evidence>
<dbReference type="InterPro" id="IPR036388">
    <property type="entry name" value="WH-like_DNA-bd_sf"/>
</dbReference>
<dbReference type="InterPro" id="IPR011711">
    <property type="entry name" value="GntR_C"/>
</dbReference>